<dbReference type="Gene3D" id="3.40.50.300">
    <property type="entry name" value="P-loop containing nucleotide triphosphate hydrolases"/>
    <property type="match status" value="1"/>
</dbReference>
<organism evidence="2 3">
    <name type="scientific">Caerostris darwini</name>
    <dbReference type="NCBI Taxonomy" id="1538125"/>
    <lineage>
        <taxon>Eukaryota</taxon>
        <taxon>Metazoa</taxon>
        <taxon>Ecdysozoa</taxon>
        <taxon>Arthropoda</taxon>
        <taxon>Chelicerata</taxon>
        <taxon>Arachnida</taxon>
        <taxon>Araneae</taxon>
        <taxon>Araneomorphae</taxon>
        <taxon>Entelegynae</taxon>
        <taxon>Araneoidea</taxon>
        <taxon>Araneidae</taxon>
        <taxon>Caerostris</taxon>
    </lineage>
</organism>
<evidence type="ECO:0000313" key="3">
    <source>
        <dbReference type="Proteomes" id="UP001054837"/>
    </source>
</evidence>
<evidence type="ECO:0000256" key="1">
    <source>
        <dbReference type="SAM" id="MobiDB-lite"/>
    </source>
</evidence>
<accession>A0AAV4MYW1</accession>
<dbReference type="EMBL" id="BPLQ01001046">
    <property type="protein sequence ID" value="GIX77722.1"/>
    <property type="molecule type" value="Genomic_DNA"/>
</dbReference>
<gene>
    <name evidence="2" type="primary">AVEN_265363_1</name>
    <name evidence="2" type="ORF">CDAR_303361</name>
</gene>
<evidence type="ECO:0008006" key="4">
    <source>
        <dbReference type="Google" id="ProtNLM"/>
    </source>
</evidence>
<evidence type="ECO:0000313" key="2">
    <source>
        <dbReference type="EMBL" id="GIX77722.1"/>
    </source>
</evidence>
<dbReference type="AlphaFoldDB" id="A0AAV4MYW1"/>
<reference evidence="2 3" key="1">
    <citation type="submission" date="2021-06" db="EMBL/GenBank/DDBJ databases">
        <title>Caerostris darwini draft genome.</title>
        <authorList>
            <person name="Kono N."/>
            <person name="Arakawa K."/>
        </authorList>
    </citation>
    <scope>NUCLEOTIDE SEQUENCE [LARGE SCALE GENOMIC DNA]</scope>
</reference>
<keyword evidence="3" id="KW-1185">Reference proteome</keyword>
<protein>
    <recommendedName>
        <fullName evidence="4">G domain-containing protein</fullName>
    </recommendedName>
</protein>
<comment type="caution">
    <text evidence="2">The sequence shown here is derived from an EMBL/GenBank/DDBJ whole genome shotgun (WGS) entry which is preliminary data.</text>
</comment>
<sequence length="615" mass="70449">MDTSRSLSAVGNLNSSTTKSDPRHQADNSEDDVVIRNTFDLLKSGEEKIKLTEKYKNVILVLGDTGNGKSKFTEWITGNDDKLMSKETKKGTGEYIIVHSDDTSHSTITSQTIYPQLIVDSTTNTPYYDCPGFKNTKSTSNDIATTYFVKRIGDYAETIKIIFIINYPSVRTGVDRHNFIELLRQAIDFVKNIDKFRNSIALVATKVDNQCVKQGGNFNLVGTCKIIDAIGDFLQEVKDDLKTRSNNNEAEEHFCKNAVKFIEVLLAQDAEQYSRIGIFRRPDEPGALNEITLLKEEKNHILRMIHKKLSFTEKSSEDFGYTISGKSKNHINGLVEEINKSVWNSTSQISEEIHNYYRHLVAEIRSKINSFVTTTESTDIDLSKAGELSYRLKNGYNVISNFKEDIKSSTTPHELLKKISNIISNFDIQISNENVLNIESKGNYFTFLQVVSDKKLSTRPWHELLSGVMTYLVESRRNILEDIQDAVEKIKNRIISCITDLATEIKAHYTRKMKQLEIQILKIKEIILNTCVSSVKGELDIGSMAWVYPIQELTHYIYESEKWYIFLDALYNKFSEYEVQRDKNKYNVENLEDWGIDEKPQGDSNNCRYIPPIFE</sequence>
<feature type="compositionally biased region" description="Polar residues" evidence="1">
    <location>
        <begin position="1"/>
        <end position="19"/>
    </location>
</feature>
<dbReference type="Proteomes" id="UP001054837">
    <property type="component" value="Unassembled WGS sequence"/>
</dbReference>
<name>A0AAV4MYW1_9ARAC</name>
<dbReference type="InterPro" id="IPR027417">
    <property type="entry name" value="P-loop_NTPase"/>
</dbReference>
<dbReference type="SUPFAM" id="SSF52540">
    <property type="entry name" value="P-loop containing nucleoside triphosphate hydrolases"/>
    <property type="match status" value="1"/>
</dbReference>
<feature type="region of interest" description="Disordered" evidence="1">
    <location>
        <begin position="1"/>
        <end position="31"/>
    </location>
</feature>
<proteinExistence type="predicted"/>